<evidence type="ECO:0000313" key="1">
    <source>
        <dbReference type="EMBL" id="MBU2951416.1"/>
    </source>
</evidence>
<keyword evidence="2" id="KW-1185">Reference proteome</keyword>
<keyword evidence="1" id="KW-0378">Hydrolase</keyword>
<protein>
    <submittedName>
        <fullName evidence="1">Restriction endonuclease subunit S</fullName>
        <ecNumber evidence="1">3.1.21.-</ecNumber>
    </submittedName>
</protein>
<keyword evidence="1" id="KW-0255">Endonuclease</keyword>
<dbReference type="EMBL" id="JAHKPD010000018">
    <property type="protein sequence ID" value="MBU2951416.1"/>
    <property type="molecule type" value="Genomic_DNA"/>
</dbReference>
<sequence length="362" mass="41117">MPDTLEPRPNLQVVKEDILITRAGPTSRVGVTVYVNEVRSNLMLSDKLIRLKANDSTSSLFLSISLGNRDAQKQLVSKSSGLAESQTNISQKILLNTKLLLPQFPEQQKIASFLSAVDEKIQQLSKKKALLEQYKKGVMQQLFSGKLRFKDDGGNAYPDWEEKRFGDLYSFHSTNSFSRDKLNYDTGLVYNIHYGDIHTKFKTAFKMNEEYVPFINNNVNLLKIKEDSYCRKGDLVMADASEDYKDIGKTIELIDLEDKNVLAGLHTFLARPLTSKISIGFMGYLLKSWNLRKQIMVIAQGIKVLSLSTTRVGKLKLKLPVIEEQQKTASYLSSIDTKIEQINDQINQTQSFKKGLLQRMFV</sequence>
<keyword evidence="1" id="KW-0540">Nuclease</keyword>
<dbReference type="Proteomes" id="UP001647509">
    <property type="component" value="Unassembled WGS sequence"/>
</dbReference>
<proteinExistence type="predicted"/>
<gene>
    <name evidence="1" type="ORF">KO493_11985</name>
</gene>
<evidence type="ECO:0000313" key="2">
    <source>
        <dbReference type="Proteomes" id="UP001647509"/>
    </source>
</evidence>
<reference evidence="1" key="1">
    <citation type="submission" date="2021-05" db="EMBL/GenBank/DDBJ databases">
        <title>Draft genomes of bacteria isolated from model marine particles.</title>
        <authorList>
            <person name="Datta M.S."/>
            <person name="Schwartzman J.A."/>
            <person name="Enke T.N."/>
            <person name="Saavedra J."/>
            <person name="Cermak N."/>
            <person name="Cordero O.X."/>
        </authorList>
    </citation>
    <scope>NUCLEOTIDE SEQUENCE</scope>
    <source>
        <strain evidence="1">I2M19</strain>
    </source>
</reference>
<dbReference type="EC" id="3.1.21.-" evidence="1"/>
<name>A0ACC5UAU3_9FLAO</name>
<accession>A0ACC5UAU3</accession>
<comment type="caution">
    <text evidence="1">The sequence shown here is derived from an EMBL/GenBank/DDBJ whole genome shotgun (WGS) entry which is preliminary data.</text>
</comment>
<organism evidence="1 2">
    <name type="scientific">Pseudotamlana agarivorans</name>
    <dbReference type="NCBI Taxonomy" id="481183"/>
    <lineage>
        <taxon>Bacteria</taxon>
        <taxon>Pseudomonadati</taxon>
        <taxon>Bacteroidota</taxon>
        <taxon>Flavobacteriia</taxon>
        <taxon>Flavobacteriales</taxon>
        <taxon>Flavobacteriaceae</taxon>
        <taxon>Pseudotamlana</taxon>
    </lineage>
</organism>